<feature type="domain" description="FAD-binding" evidence="5">
    <location>
        <begin position="299"/>
        <end position="367"/>
    </location>
</feature>
<dbReference type="SUPFAM" id="SSF51905">
    <property type="entry name" value="FAD/NAD(P)-binding domain"/>
    <property type="match status" value="1"/>
</dbReference>
<sequence length="389" mass="41782">MSGPLRVVVIGAGPAGLALAQGLHRAGTDVVVYERDAALDARSQGYRILLNNAGWASLRACLPEPVLALAEATSGELHGPTTRYDHRLETLGTWATAASDDLHPVDRAVLRHVLMHGIAERVTFGRRFSRVEEDGDRVRVVFDDGSADVGDVVVGADGAFSGVRGQLHPEIGFVRSELVAAMGRTPVDDRFALLASGSGARIEAPGLNLTVAPMLFRTPPSYASPELPATESYLRWLLMLPPDHPVAEAARRKADQTVTGTDARDTVLGLIEGWHPLVRDLIEHSSAHNGWMVTPKLLDRPLPPWDTERVTLLGDAAHLTLPSGGNGLATALRDAATLLEHLTGTDDTVAGLRAYQREMLVYGQAAVEVGVDRQRHVVPERVTDSPRPS</sequence>
<accession>A0ABS8P1U9</accession>
<keyword evidence="2" id="KW-0274">FAD</keyword>
<dbReference type="Pfam" id="PF01494">
    <property type="entry name" value="FAD_binding_3"/>
    <property type="match status" value="2"/>
</dbReference>
<dbReference type="PANTHER" id="PTHR47178:SF5">
    <property type="entry name" value="FAD-BINDING DOMAIN-CONTAINING PROTEIN"/>
    <property type="match status" value="1"/>
</dbReference>
<evidence type="ECO:0000313" key="7">
    <source>
        <dbReference type="Proteomes" id="UP001199469"/>
    </source>
</evidence>
<organism evidence="6 7">
    <name type="scientific">Actinomycetospora endophytica</name>
    <dbReference type="NCBI Taxonomy" id="2291215"/>
    <lineage>
        <taxon>Bacteria</taxon>
        <taxon>Bacillati</taxon>
        <taxon>Actinomycetota</taxon>
        <taxon>Actinomycetes</taxon>
        <taxon>Pseudonocardiales</taxon>
        <taxon>Pseudonocardiaceae</taxon>
        <taxon>Actinomycetospora</taxon>
    </lineage>
</organism>
<dbReference type="PRINTS" id="PR00420">
    <property type="entry name" value="RNGMNOXGNASE"/>
</dbReference>
<evidence type="ECO:0000256" key="3">
    <source>
        <dbReference type="ARBA" id="ARBA00023002"/>
    </source>
</evidence>
<dbReference type="Proteomes" id="UP001199469">
    <property type="component" value="Unassembled WGS sequence"/>
</dbReference>
<dbReference type="InterPro" id="IPR036188">
    <property type="entry name" value="FAD/NAD-bd_sf"/>
</dbReference>
<dbReference type="InterPro" id="IPR002938">
    <property type="entry name" value="FAD-bd"/>
</dbReference>
<feature type="domain" description="FAD-binding" evidence="5">
    <location>
        <begin position="6"/>
        <end position="168"/>
    </location>
</feature>
<proteinExistence type="predicted"/>
<evidence type="ECO:0000256" key="4">
    <source>
        <dbReference type="ARBA" id="ARBA00023033"/>
    </source>
</evidence>
<evidence type="ECO:0000259" key="5">
    <source>
        <dbReference type="Pfam" id="PF01494"/>
    </source>
</evidence>
<dbReference type="EMBL" id="JAJNDB010000001">
    <property type="protein sequence ID" value="MCD2192064.1"/>
    <property type="molecule type" value="Genomic_DNA"/>
</dbReference>
<evidence type="ECO:0000256" key="1">
    <source>
        <dbReference type="ARBA" id="ARBA00022630"/>
    </source>
</evidence>
<dbReference type="GO" id="GO:0004497">
    <property type="term" value="F:monooxygenase activity"/>
    <property type="evidence" value="ECO:0007669"/>
    <property type="project" value="UniProtKB-KW"/>
</dbReference>
<protein>
    <submittedName>
        <fullName evidence="6">FAD-dependent monooxygenase</fullName>
    </submittedName>
</protein>
<dbReference type="Gene3D" id="3.50.50.60">
    <property type="entry name" value="FAD/NAD(P)-binding domain"/>
    <property type="match status" value="1"/>
</dbReference>
<keyword evidence="4 6" id="KW-0503">Monooxygenase</keyword>
<keyword evidence="3" id="KW-0560">Oxidoreductase</keyword>
<evidence type="ECO:0000313" key="6">
    <source>
        <dbReference type="EMBL" id="MCD2192064.1"/>
    </source>
</evidence>
<reference evidence="6 7" key="1">
    <citation type="submission" date="2021-11" db="EMBL/GenBank/DDBJ databases">
        <title>Draft genome sequence of Actinomycetospora sp. SF1 isolated from the rhizosphere soil.</title>
        <authorList>
            <person name="Duangmal K."/>
            <person name="Chantavorakit T."/>
        </authorList>
    </citation>
    <scope>NUCLEOTIDE SEQUENCE [LARGE SCALE GENOMIC DNA]</scope>
    <source>
        <strain evidence="6 7">TBRC 5722</strain>
    </source>
</reference>
<name>A0ABS8P1U9_9PSEU</name>
<keyword evidence="1" id="KW-0285">Flavoprotein</keyword>
<evidence type="ECO:0000256" key="2">
    <source>
        <dbReference type="ARBA" id="ARBA00022827"/>
    </source>
</evidence>
<keyword evidence="7" id="KW-1185">Reference proteome</keyword>
<dbReference type="PANTHER" id="PTHR47178">
    <property type="entry name" value="MONOOXYGENASE, FAD-BINDING"/>
    <property type="match status" value="1"/>
</dbReference>
<comment type="caution">
    <text evidence="6">The sequence shown here is derived from an EMBL/GenBank/DDBJ whole genome shotgun (WGS) entry which is preliminary data.</text>
</comment>
<dbReference type="RefSeq" id="WP_230729755.1">
    <property type="nucleotide sequence ID" value="NZ_JAJNDB010000001.1"/>
</dbReference>
<gene>
    <name evidence="6" type="ORF">LQ327_01490</name>
</gene>